<organism evidence="2">
    <name type="scientific">Ixodes ricinus</name>
    <name type="common">Common tick</name>
    <name type="synonym">Acarus ricinus</name>
    <dbReference type="NCBI Taxonomy" id="34613"/>
    <lineage>
        <taxon>Eukaryota</taxon>
        <taxon>Metazoa</taxon>
        <taxon>Ecdysozoa</taxon>
        <taxon>Arthropoda</taxon>
        <taxon>Chelicerata</taxon>
        <taxon>Arachnida</taxon>
        <taxon>Acari</taxon>
        <taxon>Parasitiformes</taxon>
        <taxon>Ixodida</taxon>
        <taxon>Ixodoidea</taxon>
        <taxon>Ixodidae</taxon>
        <taxon>Ixodinae</taxon>
        <taxon>Ixodes</taxon>
    </lineage>
</organism>
<sequence length="152" mass="16821">MLLVVASAVVGAIAAVETVVRAVRDPAVLEASRLLRQQVQIRRRQEVPESELRKVKFGSGRHLFLDETEGSLEDLGRPCSALGLRVRVAEYPQELVVVMTAAAAVEQVLERAVDGLVHGFLSLLKRRQEVPITRMRLSLGDRVSDEDVERSN</sequence>
<keyword evidence="1" id="KW-0732">Signal</keyword>
<dbReference type="AlphaFoldDB" id="A0A6B0UWD7"/>
<reference evidence="2" key="1">
    <citation type="submission" date="2019-12" db="EMBL/GenBank/DDBJ databases">
        <title>An insight into the sialome of adult female Ixodes ricinus ticks feeding for 6 days.</title>
        <authorList>
            <person name="Perner J."/>
            <person name="Ribeiro J.M.C."/>
        </authorList>
    </citation>
    <scope>NUCLEOTIDE SEQUENCE</scope>
    <source>
        <strain evidence="2">Semi-engorged</strain>
        <tissue evidence="2">Salivary glands</tissue>
    </source>
</reference>
<protein>
    <submittedName>
        <fullName evidence="2">Putative secreted protein</fullName>
    </submittedName>
</protein>
<proteinExistence type="predicted"/>
<evidence type="ECO:0000313" key="2">
    <source>
        <dbReference type="EMBL" id="MXU93824.1"/>
    </source>
</evidence>
<dbReference type="EMBL" id="GIFC01011741">
    <property type="protein sequence ID" value="MXU93824.1"/>
    <property type="molecule type" value="Transcribed_RNA"/>
</dbReference>
<feature type="chain" id="PRO_5025492637" evidence="1">
    <location>
        <begin position="23"/>
        <end position="152"/>
    </location>
</feature>
<feature type="signal peptide" evidence="1">
    <location>
        <begin position="1"/>
        <end position="22"/>
    </location>
</feature>
<name>A0A6B0UWD7_IXORI</name>
<accession>A0A6B0UWD7</accession>
<evidence type="ECO:0000256" key="1">
    <source>
        <dbReference type="SAM" id="SignalP"/>
    </source>
</evidence>